<evidence type="ECO:0000313" key="3">
    <source>
        <dbReference type="EMBL" id="NKQ29251.1"/>
    </source>
</evidence>
<dbReference type="Proteomes" id="UP000744032">
    <property type="component" value="Unassembled WGS sequence"/>
</dbReference>
<dbReference type="PROSITE" id="PS51257">
    <property type="entry name" value="PROKAR_LIPOPROTEIN"/>
    <property type="match status" value="1"/>
</dbReference>
<keyword evidence="2" id="KW-0732">Signal</keyword>
<organism evidence="3 4">
    <name type="scientific">Streptomyces galbus</name>
    <dbReference type="NCBI Taxonomy" id="33898"/>
    <lineage>
        <taxon>Bacteria</taxon>
        <taxon>Bacillati</taxon>
        <taxon>Actinomycetota</taxon>
        <taxon>Actinomycetes</taxon>
        <taxon>Kitasatosporales</taxon>
        <taxon>Streptomycetaceae</taxon>
        <taxon>Streptomyces</taxon>
    </lineage>
</organism>
<gene>
    <name evidence="3" type="ORF">HF200_34365</name>
</gene>
<feature type="region of interest" description="Disordered" evidence="1">
    <location>
        <begin position="24"/>
        <end position="47"/>
    </location>
</feature>
<protein>
    <submittedName>
        <fullName evidence="3">Uncharacterized protein</fullName>
    </submittedName>
</protein>
<feature type="non-terminal residue" evidence="3">
    <location>
        <position position="47"/>
    </location>
</feature>
<dbReference type="EMBL" id="JAAXMD010000684">
    <property type="protein sequence ID" value="NKQ29251.1"/>
    <property type="molecule type" value="Genomic_DNA"/>
</dbReference>
<evidence type="ECO:0000256" key="2">
    <source>
        <dbReference type="SAM" id="SignalP"/>
    </source>
</evidence>
<feature type="chain" id="PRO_5047150818" evidence="2">
    <location>
        <begin position="26"/>
        <end position="47"/>
    </location>
</feature>
<proteinExistence type="predicted"/>
<evidence type="ECO:0000256" key="1">
    <source>
        <dbReference type="SAM" id="MobiDB-lite"/>
    </source>
</evidence>
<keyword evidence="4" id="KW-1185">Reference proteome</keyword>
<reference evidence="3 4" key="1">
    <citation type="submission" date="2020-04" db="EMBL/GenBank/DDBJ databases">
        <title>Genome sequence of Streptomyces galbus strain I339.</title>
        <authorList>
            <person name="Silva E.A.N."/>
            <person name="Merces M."/>
            <person name="Castelo Branco A.P.O.T."/>
            <person name="Vasconcelos P.C."/>
            <person name="Costa N.P."/>
            <person name="Marinho G.C.S."/>
            <person name="Oliveira C.J.B."/>
            <person name="Araujo D."/>
            <person name="Rodrigues Junior V.S."/>
            <person name="Almeida R."/>
            <person name="Silva Filho U.R."/>
            <person name="Andrade A.S.A."/>
            <person name="Cibulski S.P."/>
        </authorList>
    </citation>
    <scope>NUCLEOTIDE SEQUENCE [LARGE SCALE GENOMIC DNA]</scope>
    <source>
        <strain evidence="3 4">I339</strain>
    </source>
</reference>
<accession>A0ABX1IUD8</accession>
<evidence type="ECO:0000313" key="4">
    <source>
        <dbReference type="Proteomes" id="UP000744032"/>
    </source>
</evidence>
<comment type="caution">
    <text evidence="3">The sequence shown here is derived from an EMBL/GenBank/DDBJ whole genome shotgun (WGS) entry which is preliminary data.</text>
</comment>
<feature type="signal peptide" evidence="2">
    <location>
        <begin position="1"/>
        <end position="25"/>
    </location>
</feature>
<feature type="compositionally biased region" description="Low complexity" evidence="1">
    <location>
        <begin position="25"/>
        <end position="36"/>
    </location>
</feature>
<name>A0ABX1IUD8_STRGB</name>
<sequence>MIAHRPRAALLAVLLLLTGCGGGTAASPGPAAAPGEQEQDGEQGGPG</sequence>